<dbReference type="EMBL" id="AWOR01000026">
    <property type="protein sequence ID" value="KGH31218.1"/>
    <property type="molecule type" value="Genomic_DNA"/>
</dbReference>
<proteinExistence type="inferred from homology"/>
<evidence type="ECO:0000256" key="3">
    <source>
        <dbReference type="ARBA" id="ARBA00023143"/>
    </source>
</evidence>
<accession>A0A096FN56</accession>
<comment type="caution">
    <text evidence="5">The sequence shown here is derived from an EMBL/GenBank/DDBJ whole genome shotgun (WGS) entry which is preliminary data.</text>
</comment>
<dbReference type="PANTHER" id="PTHR42792:SF2">
    <property type="entry name" value="FLAGELLIN"/>
    <property type="match status" value="1"/>
</dbReference>
<dbReference type="InterPro" id="IPR046358">
    <property type="entry name" value="Flagellin_C"/>
</dbReference>
<keyword evidence="5" id="KW-0966">Cell projection</keyword>
<feature type="domain" description="Flagellin C-terminal" evidence="4">
    <location>
        <begin position="15"/>
        <end position="94"/>
    </location>
</feature>
<keyword evidence="5" id="KW-0282">Flagellum</keyword>
<dbReference type="GO" id="GO:0009288">
    <property type="term" value="C:bacterial-type flagellum"/>
    <property type="evidence" value="ECO:0007669"/>
    <property type="project" value="UniProtKB-SubCell"/>
</dbReference>
<dbReference type="InterPro" id="IPR042187">
    <property type="entry name" value="Flagellin_C_sub2"/>
</dbReference>
<evidence type="ECO:0000256" key="1">
    <source>
        <dbReference type="ARBA" id="ARBA00004365"/>
    </source>
</evidence>
<dbReference type="Gene3D" id="1.20.1330.10">
    <property type="entry name" value="f41 fragment of flagellin, N-terminal domain"/>
    <property type="match status" value="1"/>
</dbReference>
<dbReference type="Proteomes" id="UP000029553">
    <property type="component" value="Unassembled WGS sequence"/>
</dbReference>
<sequence length="96" mass="10457">MPSPPRQLRRVGRWAIKEVSRARADVGAMQSRFESVVTNLGIVEENTAATRGRIVDANYAVETANLSRAQILQQGGVTMVAQANQIPQAVLQLLKS</sequence>
<dbReference type="InterPro" id="IPR001492">
    <property type="entry name" value="Flagellin"/>
</dbReference>
<dbReference type="Pfam" id="PF00700">
    <property type="entry name" value="Flagellin_C"/>
    <property type="match status" value="1"/>
</dbReference>
<dbReference type="Gene3D" id="6.10.10.10">
    <property type="entry name" value="Flagellar export chaperone, C-terminal domain"/>
    <property type="match status" value="1"/>
</dbReference>
<organism evidence="5 6">
    <name type="scientific">Comamonas testosteroni</name>
    <name type="common">Pseudomonas testosteroni</name>
    <dbReference type="NCBI Taxonomy" id="285"/>
    <lineage>
        <taxon>Bacteria</taxon>
        <taxon>Pseudomonadati</taxon>
        <taxon>Pseudomonadota</taxon>
        <taxon>Betaproteobacteria</taxon>
        <taxon>Burkholderiales</taxon>
        <taxon>Comamonadaceae</taxon>
        <taxon>Comamonas</taxon>
    </lineage>
</organism>
<protein>
    <submittedName>
        <fullName evidence="5">Flagellin</fullName>
    </submittedName>
</protein>
<name>A0A096FN56_COMTE</name>
<keyword evidence="3" id="KW-0975">Bacterial flagellum</keyword>
<evidence type="ECO:0000313" key="5">
    <source>
        <dbReference type="EMBL" id="KGH31218.1"/>
    </source>
</evidence>
<keyword evidence="5" id="KW-0969">Cilium</keyword>
<reference evidence="5 6" key="1">
    <citation type="submission" date="2013-09" db="EMBL/GenBank/DDBJ databases">
        <title>High correlation between genotypes and phenotypes of environmental bacteria Comamonas testosteroni strains.</title>
        <authorList>
            <person name="Liu L."/>
            <person name="Zhu W."/>
            <person name="Xia X."/>
            <person name="Xu B."/>
            <person name="Luo M."/>
            <person name="Wang G."/>
        </authorList>
    </citation>
    <scope>NUCLEOTIDE SEQUENCE [LARGE SCALE GENOMIC DNA]</scope>
    <source>
        <strain evidence="5 6">JL40</strain>
    </source>
</reference>
<evidence type="ECO:0000259" key="4">
    <source>
        <dbReference type="Pfam" id="PF00700"/>
    </source>
</evidence>
<evidence type="ECO:0000256" key="2">
    <source>
        <dbReference type="ARBA" id="ARBA00005709"/>
    </source>
</evidence>
<dbReference type="GO" id="GO:0005198">
    <property type="term" value="F:structural molecule activity"/>
    <property type="evidence" value="ECO:0007669"/>
    <property type="project" value="InterPro"/>
</dbReference>
<dbReference type="PANTHER" id="PTHR42792">
    <property type="entry name" value="FLAGELLIN"/>
    <property type="match status" value="1"/>
</dbReference>
<comment type="similarity">
    <text evidence="2">Belongs to the bacterial flagellin family.</text>
</comment>
<dbReference type="SUPFAM" id="SSF64518">
    <property type="entry name" value="Phase 1 flagellin"/>
    <property type="match status" value="1"/>
</dbReference>
<evidence type="ECO:0000313" key="6">
    <source>
        <dbReference type="Proteomes" id="UP000029553"/>
    </source>
</evidence>
<dbReference type="AlphaFoldDB" id="A0A096FN56"/>
<gene>
    <name evidence="5" type="ORF">P353_06800</name>
</gene>
<comment type="subcellular location">
    <subcellularLocation>
        <location evidence="1">Bacterial flagellum</location>
    </subcellularLocation>
</comment>